<reference evidence="7" key="1">
    <citation type="journal article" date="2021" name="PeerJ">
        <title>Extensive microbial diversity within the chicken gut microbiome revealed by metagenomics and culture.</title>
        <authorList>
            <person name="Gilroy R."/>
            <person name="Ravi A."/>
            <person name="Getino M."/>
            <person name="Pursley I."/>
            <person name="Horton D.L."/>
            <person name="Alikhan N.F."/>
            <person name="Baker D."/>
            <person name="Gharbi K."/>
            <person name="Hall N."/>
            <person name="Watson M."/>
            <person name="Adriaenssens E.M."/>
            <person name="Foster-Nyarko E."/>
            <person name="Jarju S."/>
            <person name="Secka A."/>
            <person name="Antonio M."/>
            <person name="Oren A."/>
            <person name="Chaudhuri R.R."/>
            <person name="La Ragione R."/>
            <person name="Hildebrand F."/>
            <person name="Pallen M.J."/>
        </authorList>
    </citation>
    <scope>NUCLEOTIDE SEQUENCE</scope>
    <source>
        <strain evidence="7">ChiBcec21-2208</strain>
    </source>
</reference>
<dbReference type="Proteomes" id="UP000782880">
    <property type="component" value="Unassembled WGS sequence"/>
</dbReference>
<dbReference type="PROSITE" id="PS00211">
    <property type="entry name" value="ABC_TRANSPORTER_1"/>
    <property type="match status" value="1"/>
</dbReference>
<dbReference type="EMBL" id="DYVE01000257">
    <property type="protein sequence ID" value="HJG28945.1"/>
    <property type="molecule type" value="Genomic_DNA"/>
</dbReference>
<evidence type="ECO:0000256" key="5">
    <source>
        <dbReference type="ARBA" id="ARBA00022970"/>
    </source>
</evidence>
<evidence type="ECO:0000256" key="3">
    <source>
        <dbReference type="ARBA" id="ARBA00022741"/>
    </source>
</evidence>
<dbReference type="InterPro" id="IPR017871">
    <property type="entry name" value="ABC_transporter-like_CS"/>
</dbReference>
<dbReference type="GO" id="GO:0016887">
    <property type="term" value="F:ATP hydrolysis activity"/>
    <property type="evidence" value="ECO:0007669"/>
    <property type="project" value="InterPro"/>
</dbReference>
<dbReference type="PROSITE" id="PS50893">
    <property type="entry name" value="ABC_TRANSPORTER_2"/>
    <property type="match status" value="1"/>
</dbReference>
<dbReference type="AlphaFoldDB" id="A0A921LPJ1"/>
<dbReference type="PANTHER" id="PTHR43820">
    <property type="entry name" value="HIGH-AFFINITY BRANCHED-CHAIN AMINO ACID TRANSPORT ATP-BINDING PROTEIN LIVF"/>
    <property type="match status" value="1"/>
</dbReference>
<protein>
    <submittedName>
        <fullName evidence="7">ABC transporter ATP-binding protein</fullName>
    </submittedName>
</protein>
<dbReference type="InterPro" id="IPR052156">
    <property type="entry name" value="BCAA_Transport_ATP-bd_LivF"/>
</dbReference>
<name>A0A921LPJ1_9FIRM</name>
<dbReference type="GO" id="GO:0015658">
    <property type="term" value="F:branched-chain amino acid transmembrane transporter activity"/>
    <property type="evidence" value="ECO:0007669"/>
    <property type="project" value="TreeGrafter"/>
</dbReference>
<evidence type="ECO:0000259" key="6">
    <source>
        <dbReference type="PROSITE" id="PS50893"/>
    </source>
</evidence>
<dbReference type="InterPro" id="IPR027417">
    <property type="entry name" value="P-loop_NTPase"/>
</dbReference>
<keyword evidence="3" id="KW-0547">Nucleotide-binding</keyword>
<dbReference type="Gene3D" id="3.40.50.300">
    <property type="entry name" value="P-loop containing nucleotide triphosphate hydrolases"/>
    <property type="match status" value="1"/>
</dbReference>
<dbReference type="GO" id="GO:0005524">
    <property type="term" value="F:ATP binding"/>
    <property type="evidence" value="ECO:0007669"/>
    <property type="project" value="UniProtKB-KW"/>
</dbReference>
<dbReference type="InterPro" id="IPR003439">
    <property type="entry name" value="ABC_transporter-like_ATP-bd"/>
</dbReference>
<dbReference type="GO" id="GO:0015807">
    <property type="term" value="P:L-amino acid transport"/>
    <property type="evidence" value="ECO:0007669"/>
    <property type="project" value="TreeGrafter"/>
</dbReference>
<evidence type="ECO:0000256" key="2">
    <source>
        <dbReference type="ARBA" id="ARBA00022448"/>
    </source>
</evidence>
<proteinExistence type="inferred from homology"/>
<comment type="similarity">
    <text evidence="1">Belongs to the ABC transporter superfamily.</text>
</comment>
<dbReference type="InterPro" id="IPR003593">
    <property type="entry name" value="AAA+_ATPase"/>
</dbReference>
<evidence type="ECO:0000313" key="8">
    <source>
        <dbReference type="Proteomes" id="UP000782880"/>
    </source>
</evidence>
<keyword evidence="2" id="KW-0813">Transport</keyword>
<keyword evidence="4 7" id="KW-0067">ATP-binding</keyword>
<evidence type="ECO:0000256" key="1">
    <source>
        <dbReference type="ARBA" id="ARBA00005417"/>
    </source>
</evidence>
<sequence>MEPMLKVTDLAVSYGHVEALRGISIEVQKGQIVSIIGANGAGKTTLLRTISGLVKPKAGSIAFEGTPLPRKPSKIVGAGVVHVPEGRKCFSGLTIRDNLLVGGYLFKGADLEKDLQEQYKRFPILEKRKDQFAGTLSGGEQQMLAVARGLMSRPKILLLDEPSMGLAPIIVNQIYDLIREIRDSGITVLLVEQNARKALGICDYAYVLENGKINLSGTGDELLRSDAVRQAYLGG</sequence>
<dbReference type="PANTHER" id="PTHR43820:SF3">
    <property type="entry name" value="BRANCHED-CHAIN AMINO ACID TRANSPORT SYSTEM,ATP-BINDING PROTEIN"/>
    <property type="match status" value="1"/>
</dbReference>
<reference evidence="7" key="2">
    <citation type="submission" date="2021-09" db="EMBL/GenBank/DDBJ databases">
        <authorList>
            <person name="Gilroy R."/>
        </authorList>
    </citation>
    <scope>NUCLEOTIDE SEQUENCE</scope>
    <source>
        <strain evidence="7">ChiBcec21-2208</strain>
    </source>
</reference>
<dbReference type="CDD" id="cd03224">
    <property type="entry name" value="ABC_TM1139_LivF_branched"/>
    <property type="match status" value="1"/>
</dbReference>
<evidence type="ECO:0000313" key="7">
    <source>
        <dbReference type="EMBL" id="HJG28945.1"/>
    </source>
</evidence>
<keyword evidence="5" id="KW-0029">Amino-acid transport</keyword>
<dbReference type="SUPFAM" id="SSF52540">
    <property type="entry name" value="P-loop containing nucleoside triphosphate hydrolases"/>
    <property type="match status" value="1"/>
</dbReference>
<gene>
    <name evidence="7" type="ORF">K8V20_09950</name>
</gene>
<accession>A0A921LPJ1</accession>
<dbReference type="SMART" id="SM00382">
    <property type="entry name" value="AAA"/>
    <property type="match status" value="1"/>
</dbReference>
<organism evidence="7 8">
    <name type="scientific">Subdoligranulum variabile</name>
    <dbReference type="NCBI Taxonomy" id="214851"/>
    <lineage>
        <taxon>Bacteria</taxon>
        <taxon>Bacillati</taxon>
        <taxon>Bacillota</taxon>
        <taxon>Clostridia</taxon>
        <taxon>Eubacteriales</taxon>
        <taxon>Oscillospiraceae</taxon>
        <taxon>Subdoligranulum</taxon>
    </lineage>
</organism>
<dbReference type="Pfam" id="PF00005">
    <property type="entry name" value="ABC_tran"/>
    <property type="match status" value="1"/>
</dbReference>
<comment type="caution">
    <text evidence="7">The sequence shown here is derived from an EMBL/GenBank/DDBJ whole genome shotgun (WGS) entry which is preliminary data.</text>
</comment>
<feature type="domain" description="ABC transporter" evidence="6">
    <location>
        <begin position="5"/>
        <end position="235"/>
    </location>
</feature>
<evidence type="ECO:0000256" key="4">
    <source>
        <dbReference type="ARBA" id="ARBA00022840"/>
    </source>
</evidence>